<dbReference type="Proteomes" id="UP001056937">
    <property type="component" value="Chromosome 1"/>
</dbReference>
<sequence length="379" mass="41750">MSASIPIDTRQKFYGIDVVRGVATCMVALGHACYMQSEARFGGVAPFGGHGSGLFVCVDFFFVLSGFLIPWVHWNDFRRPARVARYFQRRFSRIYPVYWVVLTLFIGLHFLRPSTSHEVPLTLKTVLTSYFVIPNDGPTLMGVAWTLYYEIWGYLVFGALLLVGTRGFAAIIAWAAAIIALYAWAPPTSFPANFFMNPFNLEFLMGIGVAVVLRNVRVPAARPLAIGALALFLVLIYLHPGKVFHEDPLLMRLAMGGLASVAIAALIEWERTRAIRIPGWLMRFGAGSYSIYLVHTIVEGPLMSAGWGLWKHVSPEARAIAVAAVAIAIGYGFHKLVELPLTELVKRWVLREGRAKPVPAPAPQDAVPATLSPDAPQPA</sequence>
<feature type="transmembrane region" description="Helical" evidence="2">
    <location>
        <begin position="220"/>
        <end position="238"/>
    </location>
</feature>
<name>A0ABY4X6Q2_9SPHN</name>
<dbReference type="GO" id="GO:0016746">
    <property type="term" value="F:acyltransferase activity"/>
    <property type="evidence" value="ECO:0007669"/>
    <property type="project" value="UniProtKB-KW"/>
</dbReference>
<dbReference type="InterPro" id="IPR050879">
    <property type="entry name" value="Acyltransferase_3"/>
</dbReference>
<dbReference type="PANTHER" id="PTHR23028">
    <property type="entry name" value="ACETYLTRANSFERASE"/>
    <property type="match status" value="1"/>
</dbReference>
<dbReference type="Pfam" id="PF01757">
    <property type="entry name" value="Acyl_transf_3"/>
    <property type="match status" value="1"/>
</dbReference>
<evidence type="ECO:0000313" key="4">
    <source>
        <dbReference type="EMBL" id="USI72588.1"/>
    </source>
</evidence>
<feature type="transmembrane region" description="Helical" evidence="2">
    <location>
        <begin position="94"/>
        <end position="111"/>
    </location>
</feature>
<evidence type="ECO:0000256" key="1">
    <source>
        <dbReference type="SAM" id="MobiDB-lite"/>
    </source>
</evidence>
<dbReference type="InterPro" id="IPR002656">
    <property type="entry name" value="Acyl_transf_3_dom"/>
</dbReference>
<keyword evidence="4" id="KW-0012">Acyltransferase</keyword>
<evidence type="ECO:0000259" key="3">
    <source>
        <dbReference type="Pfam" id="PF01757"/>
    </source>
</evidence>
<dbReference type="RefSeq" id="WP_252166395.1">
    <property type="nucleotide sequence ID" value="NZ_CP084930.1"/>
</dbReference>
<feature type="transmembrane region" description="Helical" evidence="2">
    <location>
        <begin position="143"/>
        <end position="163"/>
    </location>
</feature>
<proteinExistence type="predicted"/>
<dbReference type="PANTHER" id="PTHR23028:SF131">
    <property type="entry name" value="BLR2367 PROTEIN"/>
    <property type="match status" value="1"/>
</dbReference>
<feature type="region of interest" description="Disordered" evidence="1">
    <location>
        <begin position="356"/>
        <end position="379"/>
    </location>
</feature>
<protein>
    <submittedName>
        <fullName evidence="4">Acyltransferase</fullName>
    </submittedName>
</protein>
<feature type="domain" description="Acyltransferase 3" evidence="3">
    <location>
        <begin position="14"/>
        <end position="330"/>
    </location>
</feature>
<evidence type="ECO:0000313" key="5">
    <source>
        <dbReference type="Proteomes" id="UP001056937"/>
    </source>
</evidence>
<reference evidence="4" key="1">
    <citation type="journal article" date="2022" name="Toxins">
        <title>Genomic Analysis of Sphingopyxis sp. USTB-05 for Biodegrading Cyanobacterial Hepatotoxins.</title>
        <authorList>
            <person name="Liu C."/>
            <person name="Xu Q."/>
            <person name="Zhao Z."/>
            <person name="Zhang H."/>
            <person name="Liu X."/>
            <person name="Yin C."/>
            <person name="Liu Y."/>
            <person name="Yan H."/>
        </authorList>
    </citation>
    <scope>NUCLEOTIDE SEQUENCE</scope>
    <source>
        <strain evidence="4">NBD5</strain>
    </source>
</reference>
<keyword evidence="2" id="KW-0472">Membrane</keyword>
<feature type="transmembrane region" description="Helical" evidence="2">
    <location>
        <begin position="250"/>
        <end position="268"/>
    </location>
</feature>
<keyword evidence="4" id="KW-0808">Transferase</keyword>
<dbReference type="EMBL" id="CP084930">
    <property type="protein sequence ID" value="USI72588.1"/>
    <property type="molecule type" value="Genomic_DNA"/>
</dbReference>
<feature type="transmembrane region" description="Helical" evidence="2">
    <location>
        <begin position="318"/>
        <end position="337"/>
    </location>
</feature>
<evidence type="ECO:0000256" key="2">
    <source>
        <dbReference type="SAM" id="Phobius"/>
    </source>
</evidence>
<keyword evidence="2" id="KW-1133">Transmembrane helix</keyword>
<feature type="transmembrane region" description="Helical" evidence="2">
    <location>
        <begin position="53"/>
        <end position="74"/>
    </location>
</feature>
<feature type="transmembrane region" description="Helical" evidence="2">
    <location>
        <begin position="191"/>
        <end position="213"/>
    </location>
</feature>
<accession>A0ABY4X6Q2</accession>
<organism evidence="4 5">
    <name type="scientific">Sphingomonas morindae</name>
    <dbReference type="NCBI Taxonomy" id="1541170"/>
    <lineage>
        <taxon>Bacteria</taxon>
        <taxon>Pseudomonadati</taxon>
        <taxon>Pseudomonadota</taxon>
        <taxon>Alphaproteobacteria</taxon>
        <taxon>Sphingomonadales</taxon>
        <taxon>Sphingomonadaceae</taxon>
        <taxon>Sphingomonas</taxon>
    </lineage>
</organism>
<keyword evidence="5" id="KW-1185">Reference proteome</keyword>
<gene>
    <name evidence="4" type="ORF">LHA26_15070</name>
</gene>
<keyword evidence="2" id="KW-0812">Transmembrane</keyword>
<feature type="transmembrane region" description="Helical" evidence="2">
    <location>
        <begin position="168"/>
        <end position="185"/>
    </location>
</feature>